<feature type="compositionally biased region" description="Pro residues" evidence="1">
    <location>
        <begin position="27"/>
        <end position="40"/>
    </location>
</feature>
<evidence type="ECO:0000313" key="3">
    <source>
        <dbReference type="EMBL" id="GAA1673687.1"/>
    </source>
</evidence>
<keyword evidence="2" id="KW-0812">Transmembrane</keyword>
<feature type="transmembrane region" description="Helical" evidence="2">
    <location>
        <begin position="185"/>
        <end position="208"/>
    </location>
</feature>
<proteinExistence type="predicted"/>
<evidence type="ECO:0008006" key="5">
    <source>
        <dbReference type="Google" id="ProtNLM"/>
    </source>
</evidence>
<keyword evidence="2" id="KW-0472">Membrane</keyword>
<accession>A0ABN2GMU5</accession>
<feature type="transmembrane region" description="Helical" evidence="2">
    <location>
        <begin position="134"/>
        <end position="157"/>
    </location>
</feature>
<evidence type="ECO:0000313" key="4">
    <source>
        <dbReference type="Proteomes" id="UP001500618"/>
    </source>
</evidence>
<comment type="caution">
    <text evidence="3">The sequence shown here is derived from an EMBL/GenBank/DDBJ whole genome shotgun (WGS) entry which is preliminary data.</text>
</comment>
<sequence length="344" mass="36048">MPNPYLGGSQWDMNPNTEPDATRPRFRPPVRPPFASPNPPQKETDQHGRAQPPALSQEPHDDDYPTIPGIAYPTSRPHPLTPSSPYGRWSATPSAEQVEQQRHLEHPEPLIAPANTSDPVSGWILGRPRRRISIGVLAAALAAAAVIGGSFASFVAYRSDLSPLLAGAPMTNFPDSFSAWSNETFLFPLSVLPVALAALVLALILVGLHPDSGHRRTLLGSRPAMVIAATGAMTIMLGYAASTKTAYFGTSALGGGGNALALLTLNFSTGGIVMLVACLAMTAGAVAHLLGLGPELIHFAGSVPVFPNPGASYKPGHGTNPAPPDSTQGFGSGTWPEGTPRSRW</sequence>
<evidence type="ECO:0000256" key="1">
    <source>
        <dbReference type="SAM" id="MobiDB-lite"/>
    </source>
</evidence>
<gene>
    <name evidence="3" type="ORF">GCM10009765_23820</name>
</gene>
<feature type="region of interest" description="Disordered" evidence="1">
    <location>
        <begin position="311"/>
        <end position="344"/>
    </location>
</feature>
<protein>
    <recommendedName>
        <fullName evidence="5">DNA translocase FtsK 4TM region domain-containing protein</fullName>
    </recommendedName>
</protein>
<dbReference type="RefSeq" id="WP_163573007.1">
    <property type="nucleotide sequence ID" value="NZ_WOTO01000067.1"/>
</dbReference>
<evidence type="ECO:0000256" key="2">
    <source>
        <dbReference type="SAM" id="Phobius"/>
    </source>
</evidence>
<keyword evidence="2" id="KW-1133">Transmembrane helix</keyword>
<feature type="region of interest" description="Disordered" evidence="1">
    <location>
        <begin position="1"/>
        <end position="103"/>
    </location>
</feature>
<keyword evidence="4" id="KW-1185">Reference proteome</keyword>
<dbReference type="Proteomes" id="UP001500618">
    <property type="component" value="Unassembled WGS sequence"/>
</dbReference>
<name>A0ABN2GMU5_9ACTN</name>
<feature type="transmembrane region" description="Helical" evidence="2">
    <location>
        <begin position="220"/>
        <end position="240"/>
    </location>
</feature>
<feature type="transmembrane region" description="Helical" evidence="2">
    <location>
        <begin position="272"/>
        <end position="292"/>
    </location>
</feature>
<dbReference type="EMBL" id="BAAANY010000008">
    <property type="protein sequence ID" value="GAA1673687.1"/>
    <property type="molecule type" value="Genomic_DNA"/>
</dbReference>
<reference evidence="3 4" key="1">
    <citation type="journal article" date="2019" name="Int. J. Syst. Evol. Microbiol.">
        <title>The Global Catalogue of Microorganisms (GCM) 10K type strain sequencing project: providing services to taxonomists for standard genome sequencing and annotation.</title>
        <authorList>
            <consortium name="The Broad Institute Genomics Platform"/>
            <consortium name="The Broad Institute Genome Sequencing Center for Infectious Disease"/>
            <person name="Wu L."/>
            <person name="Ma J."/>
        </authorList>
    </citation>
    <scope>NUCLEOTIDE SEQUENCE [LARGE SCALE GENOMIC DNA]</scope>
    <source>
        <strain evidence="3 4">JCM 14718</strain>
    </source>
</reference>
<organism evidence="3 4">
    <name type="scientific">Fodinicola feengrottensis</name>
    <dbReference type="NCBI Taxonomy" id="435914"/>
    <lineage>
        <taxon>Bacteria</taxon>
        <taxon>Bacillati</taxon>
        <taxon>Actinomycetota</taxon>
        <taxon>Actinomycetes</taxon>
        <taxon>Mycobacteriales</taxon>
        <taxon>Fodinicola</taxon>
    </lineage>
</organism>